<evidence type="ECO:0000313" key="1">
    <source>
        <dbReference type="EMBL" id="GBM93386.1"/>
    </source>
</evidence>
<evidence type="ECO:0000313" key="2">
    <source>
        <dbReference type="Proteomes" id="UP000499080"/>
    </source>
</evidence>
<accession>A0A4Y2JVZ8</accession>
<organism evidence="1 2">
    <name type="scientific">Araneus ventricosus</name>
    <name type="common">Orbweaver spider</name>
    <name type="synonym">Epeira ventricosa</name>
    <dbReference type="NCBI Taxonomy" id="182803"/>
    <lineage>
        <taxon>Eukaryota</taxon>
        <taxon>Metazoa</taxon>
        <taxon>Ecdysozoa</taxon>
        <taxon>Arthropoda</taxon>
        <taxon>Chelicerata</taxon>
        <taxon>Arachnida</taxon>
        <taxon>Araneae</taxon>
        <taxon>Araneomorphae</taxon>
        <taxon>Entelegynae</taxon>
        <taxon>Araneoidea</taxon>
        <taxon>Araneidae</taxon>
        <taxon>Araneus</taxon>
    </lineage>
</organism>
<dbReference type="Proteomes" id="UP000499080">
    <property type="component" value="Unassembled WGS sequence"/>
</dbReference>
<comment type="caution">
    <text evidence="1">The sequence shown here is derived from an EMBL/GenBank/DDBJ whole genome shotgun (WGS) entry which is preliminary data.</text>
</comment>
<dbReference type="EMBL" id="BGPR01003870">
    <property type="protein sequence ID" value="GBM93386.1"/>
    <property type="molecule type" value="Genomic_DNA"/>
</dbReference>
<name>A0A4Y2JVZ8_ARAVE</name>
<reference evidence="1 2" key="1">
    <citation type="journal article" date="2019" name="Sci. Rep.">
        <title>Orb-weaving spider Araneus ventricosus genome elucidates the spidroin gene catalogue.</title>
        <authorList>
            <person name="Kono N."/>
            <person name="Nakamura H."/>
            <person name="Ohtoshi R."/>
            <person name="Moran D.A.P."/>
            <person name="Shinohara A."/>
            <person name="Yoshida Y."/>
            <person name="Fujiwara M."/>
            <person name="Mori M."/>
            <person name="Tomita M."/>
            <person name="Arakawa K."/>
        </authorList>
    </citation>
    <scope>NUCLEOTIDE SEQUENCE [LARGE SCALE GENOMIC DNA]</scope>
</reference>
<proteinExistence type="predicted"/>
<sequence length="116" mass="14019">MRQNTSQKEMLVYYICKYTRCDCCFWVAIAYTNSLMGYFIEKLQLPFYELGQKGWTSNTTKRFPLCIAADEWWSLPYCHNSGKYVKYRENTRLQSSKCKNWGLYLNYFPECHRIQL</sequence>
<dbReference type="AlphaFoldDB" id="A0A4Y2JVZ8"/>
<keyword evidence="2" id="KW-1185">Reference proteome</keyword>
<gene>
    <name evidence="1" type="ORF">AVEN_245540_1</name>
</gene>
<protein>
    <submittedName>
        <fullName evidence="1">Uncharacterized protein</fullName>
    </submittedName>
</protein>